<accession>A0A3G9G1H1</accession>
<organism evidence="2 3">
    <name type="scientific">Asticcacaulis excentricus</name>
    <dbReference type="NCBI Taxonomy" id="78587"/>
    <lineage>
        <taxon>Bacteria</taxon>
        <taxon>Pseudomonadati</taxon>
        <taxon>Pseudomonadota</taxon>
        <taxon>Alphaproteobacteria</taxon>
        <taxon>Caulobacterales</taxon>
        <taxon>Caulobacteraceae</taxon>
        <taxon>Asticcacaulis</taxon>
    </lineage>
</organism>
<dbReference type="EMBL" id="AP018827">
    <property type="protein sequence ID" value="BBF80547.1"/>
    <property type="molecule type" value="Genomic_DNA"/>
</dbReference>
<name>A0A3G9G1H1_9CAUL</name>
<sequence>MLSDTRTTDVGGALALSEAMTEYAYPDQSEPSHAPEVFDQPVLDARRACD</sequence>
<dbReference type="RefSeq" id="WP_172961142.1">
    <property type="nucleotide sequence ID" value="NZ_AP018827.1"/>
</dbReference>
<dbReference type="AlphaFoldDB" id="A0A3G9G1H1"/>
<evidence type="ECO:0000313" key="3">
    <source>
        <dbReference type="Proteomes" id="UP000278756"/>
    </source>
</evidence>
<proteinExistence type="predicted"/>
<feature type="region of interest" description="Disordered" evidence="1">
    <location>
        <begin position="24"/>
        <end position="50"/>
    </location>
</feature>
<protein>
    <submittedName>
        <fullName evidence="2">Uncharacterized protein</fullName>
    </submittedName>
</protein>
<evidence type="ECO:0000256" key="1">
    <source>
        <dbReference type="SAM" id="MobiDB-lite"/>
    </source>
</evidence>
<dbReference type="Proteomes" id="UP000278756">
    <property type="component" value="Chromosome 1"/>
</dbReference>
<gene>
    <name evidence="2" type="ORF">EM6_1131</name>
</gene>
<reference evidence="3" key="2">
    <citation type="journal article" date="2017" name="Plant Physiol. Biochem.">
        <title>Differential oxidative and antioxidative response of duckweed Lemna minor toward plant growth promoting/inhibiting bacteria.</title>
        <authorList>
            <person name="Ishizawa H."/>
            <person name="Kuroda M."/>
            <person name="Morikawa M."/>
            <person name="Ike M."/>
        </authorList>
    </citation>
    <scope>NUCLEOTIDE SEQUENCE [LARGE SCALE GENOMIC DNA]</scope>
    <source>
        <strain evidence="3">M6</strain>
    </source>
</reference>
<reference evidence="3" key="1">
    <citation type="journal article" date="2017" name="Biotechnol. Biofuels">
        <title>Evaluation of environmental bacterial communities as a factor affecting the growth of duckweed Lemna minor.</title>
        <authorList>
            <person name="Ishizawa H."/>
            <person name="Kuroda M."/>
            <person name="Morikawa M."/>
            <person name="Ike M."/>
        </authorList>
    </citation>
    <scope>NUCLEOTIDE SEQUENCE [LARGE SCALE GENOMIC DNA]</scope>
    <source>
        <strain evidence="3">M6</strain>
    </source>
</reference>
<evidence type="ECO:0000313" key="2">
    <source>
        <dbReference type="EMBL" id="BBF80547.1"/>
    </source>
</evidence>